<evidence type="ECO:0000256" key="11">
    <source>
        <dbReference type="ARBA" id="ARBA00029443"/>
    </source>
</evidence>
<dbReference type="Gene3D" id="3.30.559.30">
    <property type="entry name" value="Nonribosomal peptide synthetase, condensation domain"/>
    <property type="match status" value="1"/>
</dbReference>
<name>A0A8J7Z2P1_9CYAN</name>
<dbReference type="GO" id="GO:0004315">
    <property type="term" value="F:3-oxoacyl-[acyl-carrier-protein] synthase activity"/>
    <property type="evidence" value="ECO:0007669"/>
    <property type="project" value="InterPro"/>
</dbReference>
<comment type="cofactor">
    <cofactor evidence="1">
        <name>pantetheine 4'-phosphate</name>
        <dbReference type="ChEBI" id="CHEBI:47942"/>
    </cofactor>
</comment>
<dbReference type="GO" id="GO:0005886">
    <property type="term" value="C:plasma membrane"/>
    <property type="evidence" value="ECO:0007669"/>
    <property type="project" value="TreeGrafter"/>
</dbReference>
<dbReference type="Pfam" id="PF00109">
    <property type="entry name" value="ketoacyl-synt"/>
    <property type="match status" value="1"/>
</dbReference>
<dbReference type="SUPFAM" id="SSF56801">
    <property type="entry name" value="Acetyl-CoA synthetase-like"/>
    <property type="match status" value="1"/>
</dbReference>
<dbReference type="InterPro" id="IPR014043">
    <property type="entry name" value="Acyl_transferase_dom"/>
</dbReference>
<dbReference type="Gene3D" id="2.30.38.10">
    <property type="entry name" value="Luciferase, Domain 3"/>
    <property type="match status" value="1"/>
</dbReference>
<dbReference type="GO" id="GO:0006633">
    <property type="term" value="P:fatty acid biosynthetic process"/>
    <property type="evidence" value="ECO:0007669"/>
    <property type="project" value="InterPro"/>
</dbReference>
<organism evidence="15 16">
    <name type="scientific">Myxacorys almedinensis A</name>
    <dbReference type="NCBI Taxonomy" id="2690445"/>
    <lineage>
        <taxon>Bacteria</taxon>
        <taxon>Bacillati</taxon>
        <taxon>Cyanobacteriota</taxon>
        <taxon>Cyanophyceae</taxon>
        <taxon>Leptolyngbyales</taxon>
        <taxon>Leptolyngbyaceae</taxon>
        <taxon>Myxacorys</taxon>
        <taxon>Myxacorys almedinensis</taxon>
    </lineage>
</organism>
<evidence type="ECO:0000256" key="1">
    <source>
        <dbReference type="ARBA" id="ARBA00001957"/>
    </source>
</evidence>
<keyword evidence="8" id="KW-0808">Transferase</keyword>
<dbReference type="GO" id="GO:0004312">
    <property type="term" value="F:fatty acid synthase activity"/>
    <property type="evidence" value="ECO:0007669"/>
    <property type="project" value="TreeGrafter"/>
</dbReference>
<keyword evidence="10" id="KW-0511">Multifunctional enzyme</keyword>
<dbReference type="InterPro" id="IPR036736">
    <property type="entry name" value="ACP-like_sf"/>
</dbReference>
<dbReference type="InterPro" id="IPR016035">
    <property type="entry name" value="Acyl_Trfase/lysoPLipase"/>
</dbReference>
<keyword evidence="7" id="KW-0436">Ligase</keyword>
<dbReference type="SMART" id="SM00823">
    <property type="entry name" value="PKS_PP"/>
    <property type="match status" value="2"/>
</dbReference>
<reference evidence="15" key="1">
    <citation type="submission" date="2019-12" db="EMBL/GenBank/DDBJ databases">
        <title>High-Quality draft genome sequences of three cyanobacteria isolated from the limestone walls of the Old Cathedral of Coimbra.</title>
        <authorList>
            <person name="Tiago I."/>
            <person name="Soares F."/>
            <person name="Portugal A."/>
        </authorList>
    </citation>
    <scope>NUCLEOTIDE SEQUENCE</scope>
    <source>
        <strain evidence="15">A</strain>
    </source>
</reference>
<dbReference type="SUPFAM" id="SSF52151">
    <property type="entry name" value="FabD/lysophospholipase-like"/>
    <property type="match status" value="1"/>
</dbReference>
<protein>
    <recommendedName>
        <fullName evidence="4">Phenyloxazoline synthase MbtB</fullName>
    </recommendedName>
    <alternativeName>
        <fullName evidence="12">Mycobactin synthetase protein B</fullName>
    </alternativeName>
</protein>
<evidence type="ECO:0000256" key="5">
    <source>
        <dbReference type="ARBA" id="ARBA00022450"/>
    </source>
</evidence>
<evidence type="ECO:0000256" key="10">
    <source>
        <dbReference type="ARBA" id="ARBA00023268"/>
    </source>
</evidence>
<dbReference type="SUPFAM" id="SSF53335">
    <property type="entry name" value="S-adenosyl-L-methionine-dependent methyltransferases"/>
    <property type="match status" value="1"/>
</dbReference>
<feature type="domain" description="Ketosynthase family 3 (KS3)" evidence="14">
    <location>
        <begin position="35"/>
        <end position="462"/>
    </location>
</feature>
<dbReference type="SMART" id="SM00825">
    <property type="entry name" value="PKS_KS"/>
    <property type="match status" value="1"/>
</dbReference>
<dbReference type="FunFam" id="3.40.50.980:FF:000001">
    <property type="entry name" value="Non-ribosomal peptide synthetase"/>
    <property type="match status" value="1"/>
</dbReference>
<dbReference type="InterPro" id="IPR045851">
    <property type="entry name" value="AMP-bd_C_sf"/>
</dbReference>
<dbReference type="InterPro" id="IPR057737">
    <property type="entry name" value="Condensation_MtbB-like"/>
</dbReference>
<dbReference type="Pfam" id="PF02801">
    <property type="entry name" value="Ketoacyl-synt_C"/>
    <property type="match status" value="1"/>
</dbReference>
<dbReference type="GO" id="GO:0005737">
    <property type="term" value="C:cytoplasm"/>
    <property type="evidence" value="ECO:0007669"/>
    <property type="project" value="TreeGrafter"/>
</dbReference>
<dbReference type="FunFam" id="3.30.559.10:FF:000023">
    <property type="entry name" value="Non-ribosomal peptide synthetase"/>
    <property type="match status" value="1"/>
</dbReference>
<dbReference type="CDD" id="cd12114">
    <property type="entry name" value="A_NRPS_TlmIV_like"/>
    <property type="match status" value="1"/>
</dbReference>
<dbReference type="InterPro" id="IPR014031">
    <property type="entry name" value="Ketoacyl_synth_C"/>
</dbReference>
<dbReference type="FunFam" id="3.40.50.12780:FF:000012">
    <property type="entry name" value="Non-ribosomal peptide synthetase"/>
    <property type="match status" value="1"/>
</dbReference>
<dbReference type="PROSITE" id="PS50075">
    <property type="entry name" value="CARRIER"/>
    <property type="match status" value="2"/>
</dbReference>
<evidence type="ECO:0000256" key="6">
    <source>
        <dbReference type="ARBA" id="ARBA00022553"/>
    </source>
</evidence>
<keyword evidence="5" id="KW-0596">Phosphopantetheine</keyword>
<comment type="similarity">
    <text evidence="3">Belongs to the ATP-dependent AMP-binding enzyme family. MbtB subfamily.</text>
</comment>
<feature type="domain" description="Carrier" evidence="13">
    <location>
        <begin position="2290"/>
        <end position="2365"/>
    </location>
</feature>
<dbReference type="InterPro" id="IPR020845">
    <property type="entry name" value="AMP-binding_CS"/>
</dbReference>
<dbReference type="Gene3D" id="3.30.300.30">
    <property type="match status" value="2"/>
</dbReference>
<evidence type="ECO:0000256" key="3">
    <source>
        <dbReference type="ARBA" id="ARBA00007380"/>
    </source>
</evidence>
<dbReference type="InterPro" id="IPR020806">
    <property type="entry name" value="PKS_PP-bd"/>
</dbReference>
<keyword evidence="9" id="KW-0677">Repeat</keyword>
<evidence type="ECO:0000259" key="13">
    <source>
        <dbReference type="PROSITE" id="PS50075"/>
    </source>
</evidence>
<keyword evidence="6" id="KW-0597">Phosphoprotein</keyword>
<dbReference type="FunFam" id="3.40.47.10:FF:000019">
    <property type="entry name" value="Polyketide synthase type I"/>
    <property type="match status" value="1"/>
</dbReference>
<dbReference type="InterPro" id="IPR013217">
    <property type="entry name" value="Methyltransf_12"/>
</dbReference>
<keyword evidence="16" id="KW-1185">Reference proteome</keyword>
<dbReference type="InterPro" id="IPR000873">
    <property type="entry name" value="AMP-dep_synth/lig_dom"/>
</dbReference>
<evidence type="ECO:0000256" key="2">
    <source>
        <dbReference type="ARBA" id="ARBA00005102"/>
    </source>
</evidence>
<dbReference type="SUPFAM" id="SSF53901">
    <property type="entry name" value="Thiolase-like"/>
    <property type="match status" value="1"/>
</dbReference>
<dbReference type="InterPro" id="IPR050091">
    <property type="entry name" value="PKS_NRPS_Biosynth_Enz"/>
</dbReference>
<dbReference type="GO" id="GO:0031177">
    <property type="term" value="F:phosphopantetheine binding"/>
    <property type="evidence" value="ECO:0007669"/>
    <property type="project" value="InterPro"/>
</dbReference>
<dbReference type="GO" id="GO:0016874">
    <property type="term" value="F:ligase activity"/>
    <property type="evidence" value="ECO:0007669"/>
    <property type="project" value="UniProtKB-KW"/>
</dbReference>
<comment type="similarity">
    <text evidence="11">In the C-terminal section; belongs to the NRP synthetase family.</text>
</comment>
<dbReference type="GO" id="GO:0009403">
    <property type="term" value="P:toxin biosynthetic process"/>
    <property type="evidence" value="ECO:0007669"/>
    <property type="project" value="UniProtKB-ARBA"/>
</dbReference>
<dbReference type="Gene3D" id="1.10.1200.10">
    <property type="entry name" value="ACP-like"/>
    <property type="match status" value="2"/>
</dbReference>
<evidence type="ECO:0000313" key="15">
    <source>
        <dbReference type="EMBL" id="NDJ18579.1"/>
    </source>
</evidence>
<gene>
    <name evidence="15" type="ORF">GS601_15010</name>
</gene>
<dbReference type="EMBL" id="WVIE01000017">
    <property type="protein sequence ID" value="NDJ18579.1"/>
    <property type="molecule type" value="Genomic_DNA"/>
</dbReference>
<dbReference type="Gene3D" id="3.40.50.980">
    <property type="match status" value="2"/>
</dbReference>
<dbReference type="PROSITE" id="PS00455">
    <property type="entry name" value="AMP_BINDING"/>
    <property type="match status" value="1"/>
</dbReference>
<dbReference type="InterPro" id="IPR001242">
    <property type="entry name" value="Condensation_dom"/>
</dbReference>
<dbReference type="InterPro" id="IPR014030">
    <property type="entry name" value="Ketoacyl_synth_N"/>
</dbReference>
<evidence type="ECO:0000256" key="9">
    <source>
        <dbReference type="ARBA" id="ARBA00022737"/>
    </source>
</evidence>
<dbReference type="PROSITE" id="PS00606">
    <property type="entry name" value="KS3_1"/>
    <property type="match status" value="1"/>
</dbReference>
<dbReference type="InterPro" id="IPR020841">
    <property type="entry name" value="PKS_Beta-ketoAc_synthase_dom"/>
</dbReference>
<dbReference type="Gene3D" id="3.30.70.3290">
    <property type="match status" value="2"/>
</dbReference>
<evidence type="ECO:0000256" key="8">
    <source>
        <dbReference type="ARBA" id="ARBA00022679"/>
    </source>
</evidence>
<dbReference type="PROSITE" id="PS00012">
    <property type="entry name" value="PHOSPHOPANTETHEINE"/>
    <property type="match status" value="1"/>
</dbReference>
<dbReference type="Pfam" id="PF00698">
    <property type="entry name" value="Acyl_transf_1"/>
    <property type="match status" value="1"/>
</dbReference>
<dbReference type="Pfam" id="PF08242">
    <property type="entry name" value="Methyltransf_12"/>
    <property type="match status" value="1"/>
</dbReference>
<dbReference type="PANTHER" id="PTHR43775">
    <property type="entry name" value="FATTY ACID SYNTHASE"/>
    <property type="match status" value="1"/>
</dbReference>
<dbReference type="SUPFAM" id="SSF47336">
    <property type="entry name" value="ACP-like"/>
    <property type="match status" value="2"/>
</dbReference>
<evidence type="ECO:0000256" key="7">
    <source>
        <dbReference type="ARBA" id="ARBA00022598"/>
    </source>
</evidence>
<evidence type="ECO:0000313" key="16">
    <source>
        <dbReference type="Proteomes" id="UP000646053"/>
    </source>
</evidence>
<dbReference type="InterPro" id="IPR016039">
    <property type="entry name" value="Thiolase-like"/>
</dbReference>
<dbReference type="PANTHER" id="PTHR43775:SF37">
    <property type="entry name" value="SI:DKEY-61P9.11"/>
    <property type="match status" value="1"/>
</dbReference>
<dbReference type="InterPro" id="IPR009081">
    <property type="entry name" value="PP-bd_ACP"/>
</dbReference>
<dbReference type="InterPro" id="IPR023213">
    <property type="entry name" value="CAT-like_dom_sf"/>
</dbReference>
<dbReference type="NCBIfam" id="TIGR01733">
    <property type="entry name" value="AA-adenyl-dom"/>
    <property type="match status" value="1"/>
</dbReference>
<dbReference type="Gene3D" id="3.40.50.150">
    <property type="entry name" value="Vaccinia Virus protein VP39"/>
    <property type="match status" value="1"/>
</dbReference>
<dbReference type="Gene3D" id="3.40.47.10">
    <property type="match status" value="1"/>
</dbReference>
<dbReference type="Pfam" id="PF00550">
    <property type="entry name" value="PP-binding"/>
    <property type="match status" value="2"/>
</dbReference>
<accession>A0A8J7Z2P1</accession>
<dbReference type="Pfam" id="PF00501">
    <property type="entry name" value="AMP-binding"/>
    <property type="match status" value="1"/>
</dbReference>
<dbReference type="RefSeq" id="WP_162424103.1">
    <property type="nucleotide sequence ID" value="NZ_WVIE01000017.1"/>
</dbReference>
<dbReference type="Gene3D" id="3.30.559.10">
    <property type="entry name" value="Chloramphenicol acetyltransferase-like domain"/>
    <property type="match status" value="1"/>
</dbReference>
<sequence>MNAFLEQITDLSPKRLALLAVELKSQLDALQQAKTEPIALVGMGCRFPGAVNHPAAFWQLLRDGIDPIAEVPPERWQVNAYYDPNPNAPGKTYTRWGGFLSQVDQFDPDFFGISPREAIGMDPQQRLLLEVAWEALEHAGQAPRDLVGSKTGVFVGIGTSDYANLQTRAGNPAAIDAYIGTGNGFSFAAGRLSYLLGLQGPSLALDTACTSSLMAVHLACQSLRNRECNLALVGGVNLILSPEANVIFSKTRLMSARGRCRTFDAAADGYVRSEGCGVVVLKRLSDAEAAGDYIWATLRGTAVNHGGASGGLTIPNGATQQTVIREALAQSGIQPAQISYVEAQGTGTPIGDPIEVRALATVLGEGRSGETPLFLGSVKTNIGHTETASGMASLIKVVLALHHQELPPHLHFQQLNPNISLEEIPAKIPTQRIPWIPIQGRRIAGINAFGANGTNAHVIVEAPPDRPVKSIESDRPLHLFSVSAKSPTALRSLVQQYVQALKDQPPNAIADICYSAAAGRSHFDYRFACVSHSLAEIQQQLAIWLHQSANEFVDQPPTAERQKIVFLFPGDATEWVGIQLYQTQPTFRRILEQCDRLLQPVLKQSLFSLLDSQNCTVAKVNKPSSAAIAFVLEYALAQLWQSWGIQPDAVLGYGVGELVAACVAGVLSLEETLQFITQPSEHPLQAAAPRLTLVSGATGQLLDHNTAKTHWQQCLLRSSDNLTGIQTLLDQGFQSFLEIGLHSTTLEALQQKFSAQTQLWLPSLDPQTGDWETLLNSLKKLYLHGFEVDWAGFDRDYPRQRQPLPTYPFERQRYWLELDDRPPIEARSLRSGVSRETLLTLEPNQQQQALESYLRDRIAHALRVPLVEIESTRSLKTLALDSIMALELKSDLETDLGVTIAITALLEDTSIMDLAAQLVHELSTATRPILPRIQPDPEQRCQPFPLNDIQEAYWIGRTRSFEMGNIAAHVYAEFDSSNLDLQRLNRAFQQLVVHHDTLRTIVLPDGQQQVLASVPPYEIHEWDLRGKSLDAVTTELAAIRQQLSHRVRQPDTYPLFEVSAARLDEQRIRLFLSFDNLLVDAASLALLLKQWQQLYQKDTALPELGLTFRDYVLALKTLEASEVYQRSLTYWQARIPQLPSAPELPLAIAPTAIDTPRFARRTVRLSQEIWQQLKQRAVQAGLTPSGILLAAYADVLATWSKTRHFTINLTTFNRLPLHPQVNDLVGDFTSLTLLAVDYRRSAPFQKRAQQLQHQLWQDLEHGAVSGVRVLRELSRAQAGSGRVTMPVVFTSLLANPQMQDETAFATEWLGKFVYSIAQTPQVWLDHQVYEEKGTLVFNWDAVEELFPSGMIDVMLTAYCRLLEDLATRDRPWQSARSVSLPTADQDLQTTLNATAAPISKHLLHTLFITQAQMQPDHFAVIAPDLSLTYAELLRRATHIGHQLRRSGVLPNQLVAIVLEKGWQQVVAVLGVLMAGGAYVPIDPELPQERRDYLLKQTAVRHVLTHRCLKESFAARHLQVWEVEDVDWIDEPLLEPVQQPTDLAYVIYTSGSTGLPKGVMIDHQGAVNTILDINQRFQVGAHDRVFALSSLSFDLSVYDIFGTLAAGGTIVLPPARATKDPAVWSEILGREQVTLWNSVPALMQMLLEYGAGRCGVLPDSLRLVLLSGDWLPLSLPDRLKQFVPAVQVVSLGGATEASIWSILYPIASVDPAWKSIPYGQPMQNQQFYVLDEQLEPRPVWVPGQLYIAGTGLAQGYWQDDTRTIASFIEHPEAGRLYNTGDLGRYLPSGQIEFLGREDSQVKLRGYRIELGEIEATLEQHPAVQKAVVLATGDGALQQLVAYVIPDVAESDSLFLQRQASVTLQQWEGLNRALQPTPESIDLQAFSEFWQSLEQLYLNAAGVALCKLGAFNSADEADTTELLRHGQIQPRYQRWLQRALTQLAQTGWLRQKDDRFVQISPLPTHLSLDLIASVHAGATEGLGLSQAATQLLLQVAENLADILTETQHSAEIYAADAVPEIYQKQFQASNAVMRSVISAIAQSWQSEPLRILEVGAGIGSTTLHLLPVLPPDRTTYLFTDISSYFLQRARSMFAAYPFLQTGLLDLEQDPQEQGYELHTFDVVIASSVLHATRNIGETLHYIRSLLAPGGLLLLLEETQFHPAFDLSMGLQQGFDRFEDTDLRQQHPLLSQEQWRQVLTDAGFTDCQILHQPSSIAEWLGFDVLLARGPASVQHFQPQKLRTFLAQKLPEYMLPTAYLPMETLPLTANGKVDRRSLLALKRPVAPIESSFVAPRTTIETALADIWCQLLGRDRIGIHDTFFDLGGDSLLATQVISRVRETFSVEVSLRNLFEEPTVAKLAEVIAQSIADQVDPDLLAELEAEFLGGDHE</sequence>
<evidence type="ECO:0000259" key="14">
    <source>
        <dbReference type="PROSITE" id="PS52004"/>
    </source>
</evidence>
<dbReference type="SMART" id="SM00827">
    <property type="entry name" value="PKS_AT"/>
    <property type="match status" value="1"/>
</dbReference>
<evidence type="ECO:0000256" key="12">
    <source>
        <dbReference type="ARBA" id="ARBA00033440"/>
    </source>
</evidence>
<dbReference type="Pfam" id="PF00668">
    <property type="entry name" value="Condensation"/>
    <property type="match status" value="1"/>
</dbReference>
<dbReference type="InterPro" id="IPR010071">
    <property type="entry name" value="AA_adenyl_dom"/>
</dbReference>
<dbReference type="PROSITE" id="PS52004">
    <property type="entry name" value="KS3_2"/>
    <property type="match status" value="1"/>
</dbReference>
<dbReference type="SUPFAM" id="SSF52777">
    <property type="entry name" value="CoA-dependent acyltransferases"/>
    <property type="match status" value="2"/>
</dbReference>
<dbReference type="InterPro" id="IPR001227">
    <property type="entry name" value="Ac_transferase_dom_sf"/>
</dbReference>
<dbReference type="CDD" id="cd00833">
    <property type="entry name" value="PKS"/>
    <property type="match status" value="1"/>
</dbReference>
<dbReference type="CDD" id="cd19535">
    <property type="entry name" value="Cyc_NRPS"/>
    <property type="match status" value="1"/>
</dbReference>
<comment type="pathway">
    <text evidence="2">Siderophore biosynthesis; mycobactin biosynthesis.</text>
</comment>
<dbReference type="Gene3D" id="3.40.366.10">
    <property type="entry name" value="Malonyl-Coenzyme A Acyl Carrier Protein, domain 2"/>
    <property type="match status" value="2"/>
</dbReference>
<feature type="domain" description="Carrier" evidence="13">
    <location>
        <begin position="845"/>
        <end position="922"/>
    </location>
</feature>
<dbReference type="GO" id="GO:0071770">
    <property type="term" value="P:DIM/DIP cell wall layer assembly"/>
    <property type="evidence" value="ECO:0007669"/>
    <property type="project" value="TreeGrafter"/>
</dbReference>
<dbReference type="InterPro" id="IPR018201">
    <property type="entry name" value="Ketoacyl_synth_AS"/>
</dbReference>
<evidence type="ECO:0000256" key="4">
    <source>
        <dbReference type="ARBA" id="ARBA00016743"/>
    </source>
</evidence>
<dbReference type="FunFam" id="3.30.559.30:FF:000006">
    <property type="entry name" value="Yersiniabactin polyketide/non-ribosomal peptide synthetase"/>
    <property type="match status" value="1"/>
</dbReference>
<dbReference type="InterPro" id="IPR006162">
    <property type="entry name" value="Ppantetheine_attach_site"/>
</dbReference>
<dbReference type="InterPro" id="IPR029063">
    <property type="entry name" value="SAM-dependent_MTases_sf"/>
</dbReference>
<dbReference type="FunFam" id="1.10.1200.10:FF:000016">
    <property type="entry name" value="Non-ribosomal peptide synthase"/>
    <property type="match status" value="1"/>
</dbReference>
<dbReference type="Pfam" id="PF22621">
    <property type="entry name" value="CurL-like_PKS_C"/>
    <property type="match status" value="1"/>
</dbReference>
<dbReference type="Proteomes" id="UP000646053">
    <property type="component" value="Unassembled WGS sequence"/>
</dbReference>
<proteinExistence type="inferred from homology"/>
<comment type="caution">
    <text evidence="15">The sequence shown here is derived from an EMBL/GenBank/DDBJ whole genome shotgun (WGS) entry which is preliminary data.</text>
</comment>